<dbReference type="PROSITE" id="PS50931">
    <property type="entry name" value="HTH_LYSR"/>
    <property type="match status" value="1"/>
</dbReference>
<dbReference type="OrthoDB" id="6621790at2"/>
<dbReference type="InterPro" id="IPR036390">
    <property type="entry name" value="WH_DNA-bd_sf"/>
</dbReference>
<organism evidence="6 7">
    <name type="scientific">Photobacterium lutimaris</name>
    <dbReference type="NCBI Taxonomy" id="388278"/>
    <lineage>
        <taxon>Bacteria</taxon>
        <taxon>Pseudomonadati</taxon>
        <taxon>Pseudomonadota</taxon>
        <taxon>Gammaproteobacteria</taxon>
        <taxon>Vibrionales</taxon>
        <taxon>Vibrionaceae</taxon>
        <taxon>Photobacterium</taxon>
    </lineage>
</organism>
<dbReference type="Gene3D" id="1.10.10.10">
    <property type="entry name" value="Winged helix-like DNA-binding domain superfamily/Winged helix DNA-binding domain"/>
    <property type="match status" value="1"/>
</dbReference>
<evidence type="ECO:0000256" key="4">
    <source>
        <dbReference type="ARBA" id="ARBA00023163"/>
    </source>
</evidence>
<feature type="domain" description="HTH lysR-type" evidence="5">
    <location>
        <begin position="12"/>
        <end position="69"/>
    </location>
</feature>
<dbReference type="SUPFAM" id="SSF46785">
    <property type="entry name" value="Winged helix' DNA-binding domain"/>
    <property type="match status" value="1"/>
</dbReference>
<evidence type="ECO:0000256" key="3">
    <source>
        <dbReference type="ARBA" id="ARBA00023125"/>
    </source>
</evidence>
<evidence type="ECO:0000259" key="5">
    <source>
        <dbReference type="PROSITE" id="PS50931"/>
    </source>
</evidence>
<evidence type="ECO:0000256" key="1">
    <source>
        <dbReference type="ARBA" id="ARBA00009437"/>
    </source>
</evidence>
<evidence type="ECO:0000256" key="2">
    <source>
        <dbReference type="ARBA" id="ARBA00023015"/>
    </source>
</evidence>
<dbReference type="GO" id="GO:0003677">
    <property type="term" value="F:DNA binding"/>
    <property type="evidence" value="ECO:0007669"/>
    <property type="project" value="UniProtKB-KW"/>
</dbReference>
<dbReference type="GO" id="GO:0003700">
    <property type="term" value="F:DNA-binding transcription factor activity"/>
    <property type="evidence" value="ECO:0007669"/>
    <property type="project" value="InterPro"/>
</dbReference>
<dbReference type="RefSeq" id="WP_107349167.1">
    <property type="nucleotide sequence ID" value="NZ_PYMH01000005.1"/>
</dbReference>
<dbReference type="InterPro" id="IPR050389">
    <property type="entry name" value="LysR-type_TF"/>
</dbReference>
<keyword evidence="2" id="KW-0805">Transcription regulation</keyword>
<reference evidence="6 7" key="1">
    <citation type="submission" date="2018-03" db="EMBL/GenBank/DDBJ databases">
        <title>Whole genome sequencing of Histamine producing bacteria.</title>
        <authorList>
            <person name="Butler K."/>
        </authorList>
    </citation>
    <scope>NUCLEOTIDE SEQUENCE [LARGE SCALE GENOMIC DNA]</scope>
    <source>
        <strain evidence="6 7">JCM 13586</strain>
    </source>
</reference>
<keyword evidence="7" id="KW-1185">Reference proteome</keyword>
<dbReference type="InterPro" id="IPR036388">
    <property type="entry name" value="WH-like_DNA-bd_sf"/>
</dbReference>
<dbReference type="InterPro" id="IPR000847">
    <property type="entry name" value="LysR_HTH_N"/>
</dbReference>
<gene>
    <name evidence="6" type="ORF">C9I99_12190</name>
</gene>
<dbReference type="PANTHER" id="PTHR30118">
    <property type="entry name" value="HTH-TYPE TRANSCRIPTIONAL REGULATOR LEUO-RELATED"/>
    <property type="match status" value="1"/>
</dbReference>
<evidence type="ECO:0000313" key="7">
    <source>
        <dbReference type="Proteomes" id="UP000241222"/>
    </source>
</evidence>
<name>A0A2T3IY93_9GAMM</name>
<evidence type="ECO:0000313" key="6">
    <source>
        <dbReference type="EMBL" id="PSU33532.1"/>
    </source>
</evidence>
<keyword evidence="3" id="KW-0238">DNA-binding</keyword>
<dbReference type="Pfam" id="PF03466">
    <property type="entry name" value="LysR_substrate"/>
    <property type="match status" value="1"/>
</dbReference>
<dbReference type="PANTHER" id="PTHR30118:SF14">
    <property type="entry name" value="LYSR FAMILY TRANSCRIPTIONAL REGULATOR"/>
    <property type="match status" value="1"/>
</dbReference>
<dbReference type="Pfam" id="PF00126">
    <property type="entry name" value="HTH_1"/>
    <property type="match status" value="1"/>
</dbReference>
<dbReference type="Proteomes" id="UP000241222">
    <property type="component" value="Unassembled WGS sequence"/>
</dbReference>
<keyword evidence="4" id="KW-0804">Transcription</keyword>
<dbReference type="Gene3D" id="3.40.190.10">
    <property type="entry name" value="Periplasmic binding protein-like II"/>
    <property type="match status" value="2"/>
</dbReference>
<dbReference type="SUPFAM" id="SSF53850">
    <property type="entry name" value="Periplasmic binding protein-like II"/>
    <property type="match status" value="1"/>
</dbReference>
<comment type="caution">
    <text evidence="6">The sequence shown here is derived from an EMBL/GenBank/DDBJ whole genome shotgun (WGS) entry which is preliminary data.</text>
</comment>
<proteinExistence type="inferred from homology"/>
<protein>
    <recommendedName>
        <fullName evidence="5">HTH lysR-type domain-containing protein</fullName>
    </recommendedName>
</protein>
<accession>A0A2T3IY93</accession>
<comment type="similarity">
    <text evidence="1">Belongs to the LysR transcriptional regulatory family.</text>
</comment>
<dbReference type="InterPro" id="IPR005119">
    <property type="entry name" value="LysR_subst-bd"/>
</dbReference>
<sequence>MRNDEFKKLQLLDFNLLKTLLVLLEEKHISKSAELLYITQPAVSKQLAKLREVFEDPLLVRVGNRQVLTPKALKIHAEVTSVCNKIRDLIASESLDLQEVSQNVSIMFSDYGSSSWVSQVVREIAKSAPNVTITCKSWSEENIQKLVRGDIHFALGMLPKHAEDHESEILGHLPNALVARKNHPIFSSVADIEQSIIKYPLIRIKGSHQYDKSYNTLVGENVILIDEASLWLALETLSSTDAILIGPSKFVADITLQSCYQSIELPMLPNIPISLSWSVGITNDLFLQWMKDKLVEIGRKIVDD</sequence>
<dbReference type="EMBL" id="PYMH01000005">
    <property type="protein sequence ID" value="PSU33532.1"/>
    <property type="molecule type" value="Genomic_DNA"/>
</dbReference>
<dbReference type="PRINTS" id="PR00039">
    <property type="entry name" value="HTHLYSR"/>
</dbReference>
<dbReference type="AlphaFoldDB" id="A0A2T3IY93"/>